<dbReference type="EMBL" id="CALNXI010000792">
    <property type="protein sequence ID" value="CAH3140016.1"/>
    <property type="molecule type" value="Genomic_DNA"/>
</dbReference>
<gene>
    <name evidence="1" type="ORF">PEVE_00041553</name>
</gene>
<proteinExistence type="predicted"/>
<dbReference type="InterPro" id="IPR050951">
    <property type="entry name" value="Retrovirus_Pol_polyprotein"/>
</dbReference>
<accession>A0ABN8PFD4</accession>
<keyword evidence="2" id="KW-1185">Reference proteome</keyword>
<dbReference type="PANTHER" id="PTHR37984">
    <property type="entry name" value="PROTEIN CBG26694"/>
    <property type="match status" value="1"/>
</dbReference>
<organism evidence="1 2">
    <name type="scientific">Porites evermanni</name>
    <dbReference type="NCBI Taxonomy" id="104178"/>
    <lineage>
        <taxon>Eukaryota</taxon>
        <taxon>Metazoa</taxon>
        <taxon>Cnidaria</taxon>
        <taxon>Anthozoa</taxon>
        <taxon>Hexacorallia</taxon>
        <taxon>Scleractinia</taxon>
        <taxon>Fungiina</taxon>
        <taxon>Poritidae</taxon>
        <taxon>Porites</taxon>
    </lineage>
</organism>
<reference evidence="1 2" key="1">
    <citation type="submission" date="2022-05" db="EMBL/GenBank/DDBJ databases">
        <authorList>
            <consortium name="Genoscope - CEA"/>
            <person name="William W."/>
        </authorList>
    </citation>
    <scope>NUCLEOTIDE SEQUENCE [LARGE SCALE GENOMIC DNA]</scope>
</reference>
<feature type="non-terminal residue" evidence="1">
    <location>
        <position position="247"/>
    </location>
</feature>
<sequence>MEMESDYNARNPRLTESLEQLREETSKDTTLNTLHKVIVNGWPADRTDIPKSLRPCWNYGNELSVKNGIYKGAKVMLPQSMQKDMLCKIHAKHFGGESKICMYAAQDVVDKVKCKIEVVNSKISQNTVSQAFQNFRQLLLHPPGVFDVHSAMAAFEHLSDNAPENGDQHARRYKAILKQTKGLFENQAIQRILLRLLGTKEEITIAKEIEKSTKSYRFLVVRSSIANFLWPELTHTSTVTLVAWNTA</sequence>
<dbReference type="Proteomes" id="UP001159427">
    <property type="component" value="Unassembled WGS sequence"/>
</dbReference>
<protein>
    <submittedName>
        <fullName evidence="1">Uncharacterized protein</fullName>
    </submittedName>
</protein>
<comment type="caution">
    <text evidence="1">The sequence shown here is derived from an EMBL/GenBank/DDBJ whole genome shotgun (WGS) entry which is preliminary data.</text>
</comment>
<evidence type="ECO:0000313" key="2">
    <source>
        <dbReference type="Proteomes" id="UP001159427"/>
    </source>
</evidence>
<evidence type="ECO:0000313" key="1">
    <source>
        <dbReference type="EMBL" id="CAH3140016.1"/>
    </source>
</evidence>
<name>A0ABN8PFD4_9CNID</name>
<dbReference type="PANTHER" id="PTHR37984:SF5">
    <property type="entry name" value="PROTEIN NYNRIN-LIKE"/>
    <property type="match status" value="1"/>
</dbReference>